<dbReference type="GO" id="GO:0016477">
    <property type="term" value="P:cell migration"/>
    <property type="evidence" value="ECO:0007669"/>
    <property type="project" value="TreeGrafter"/>
</dbReference>
<keyword evidence="8 14" id="KW-0472">Membrane</keyword>
<evidence type="ECO:0000256" key="5">
    <source>
        <dbReference type="ARBA" id="ARBA00022622"/>
    </source>
</evidence>
<keyword evidence="6" id="KW-0732">Signal</keyword>
<evidence type="ECO:0000256" key="12">
    <source>
        <dbReference type="ARBA" id="ARBA00023288"/>
    </source>
</evidence>
<keyword evidence="16" id="KW-1185">Reference proteome</keyword>
<dbReference type="Proteomes" id="UP001239994">
    <property type="component" value="Unassembled WGS sequence"/>
</dbReference>
<evidence type="ECO:0000313" key="16">
    <source>
        <dbReference type="Proteomes" id="UP001239994"/>
    </source>
</evidence>
<dbReference type="InterPro" id="IPR001863">
    <property type="entry name" value="Glypican"/>
</dbReference>
<keyword evidence="10" id="KW-0325">Glycoprotein</keyword>
<evidence type="ECO:0000256" key="11">
    <source>
        <dbReference type="ARBA" id="ARBA00023207"/>
    </source>
</evidence>
<dbReference type="GO" id="GO:0005576">
    <property type="term" value="C:extracellular region"/>
    <property type="evidence" value="ECO:0007669"/>
    <property type="project" value="TreeGrafter"/>
</dbReference>
<keyword evidence="7 14" id="KW-0654">Proteoglycan</keyword>
<dbReference type="GO" id="GO:1905475">
    <property type="term" value="P:regulation of protein localization to membrane"/>
    <property type="evidence" value="ECO:0007669"/>
    <property type="project" value="TreeGrafter"/>
</dbReference>
<dbReference type="PANTHER" id="PTHR10822">
    <property type="entry name" value="GLYPICAN"/>
    <property type="match status" value="1"/>
</dbReference>
<keyword evidence="11 14" id="KW-0357">Heparan sulfate</keyword>
<dbReference type="PANTHER" id="PTHR10822:SF4">
    <property type="entry name" value="GLYPICAN-3"/>
    <property type="match status" value="1"/>
</dbReference>
<dbReference type="Pfam" id="PF01153">
    <property type="entry name" value="Glypican"/>
    <property type="match status" value="1"/>
</dbReference>
<evidence type="ECO:0000256" key="6">
    <source>
        <dbReference type="ARBA" id="ARBA00022729"/>
    </source>
</evidence>
<dbReference type="EMBL" id="JAROKS010000004">
    <property type="protein sequence ID" value="KAK1803831.1"/>
    <property type="molecule type" value="Genomic_DNA"/>
</dbReference>
<evidence type="ECO:0000256" key="1">
    <source>
        <dbReference type="ARBA" id="ARBA00004471"/>
    </source>
</evidence>
<evidence type="ECO:0000313" key="15">
    <source>
        <dbReference type="EMBL" id="KAK1803831.1"/>
    </source>
</evidence>
<comment type="function">
    <text evidence="14">Cell surface proteoglycan.</text>
</comment>
<comment type="subcellular location">
    <subcellularLocation>
        <location evidence="1">Cell membrane</location>
        <topology evidence="1">Lipid-anchor</topology>
        <topology evidence="1">GPI-anchor</topology>
        <orientation evidence="1">Extracellular side</orientation>
    </subcellularLocation>
</comment>
<evidence type="ECO:0000256" key="3">
    <source>
        <dbReference type="ARBA" id="ARBA00014712"/>
    </source>
</evidence>
<dbReference type="AlphaFoldDB" id="A0AAD8ZSH6"/>
<evidence type="ECO:0000256" key="14">
    <source>
        <dbReference type="RuleBase" id="RU003519"/>
    </source>
</evidence>
<comment type="caution">
    <text evidence="15">The sequence shown here is derived from an EMBL/GenBank/DDBJ whole genome shotgun (WGS) entry which is preliminary data.</text>
</comment>
<dbReference type="GO" id="GO:0090263">
    <property type="term" value="P:positive regulation of canonical Wnt signaling pathway"/>
    <property type="evidence" value="ECO:0007669"/>
    <property type="project" value="TreeGrafter"/>
</dbReference>
<organism evidence="15 16">
    <name type="scientific">Electrophorus voltai</name>
    <dbReference type="NCBI Taxonomy" id="2609070"/>
    <lineage>
        <taxon>Eukaryota</taxon>
        <taxon>Metazoa</taxon>
        <taxon>Chordata</taxon>
        <taxon>Craniata</taxon>
        <taxon>Vertebrata</taxon>
        <taxon>Euteleostomi</taxon>
        <taxon>Actinopterygii</taxon>
        <taxon>Neopterygii</taxon>
        <taxon>Teleostei</taxon>
        <taxon>Ostariophysi</taxon>
        <taxon>Gymnotiformes</taxon>
        <taxon>Gymnotoidei</taxon>
        <taxon>Gymnotidae</taxon>
        <taxon>Electrophorus</taxon>
    </lineage>
</organism>
<name>A0AAD8ZSH6_9TELE</name>
<dbReference type="GO" id="GO:0005886">
    <property type="term" value="C:plasma membrane"/>
    <property type="evidence" value="ECO:0007669"/>
    <property type="project" value="UniProtKB-SubCell"/>
</dbReference>
<evidence type="ECO:0000256" key="13">
    <source>
        <dbReference type="RuleBase" id="RU003518"/>
    </source>
</evidence>
<protein>
    <recommendedName>
        <fullName evidence="3">Glypican-3</fullName>
    </recommendedName>
</protein>
<evidence type="ECO:0000256" key="8">
    <source>
        <dbReference type="ARBA" id="ARBA00023136"/>
    </source>
</evidence>
<accession>A0AAD8ZSH6</accession>
<gene>
    <name evidence="15" type="ORF">P4O66_003783</name>
</gene>
<proteinExistence type="inferred from homology"/>
<evidence type="ECO:0000256" key="9">
    <source>
        <dbReference type="ARBA" id="ARBA00023157"/>
    </source>
</evidence>
<keyword evidence="9" id="KW-1015">Disulfide bond</keyword>
<evidence type="ECO:0000256" key="7">
    <source>
        <dbReference type="ARBA" id="ARBA00022974"/>
    </source>
</evidence>
<reference evidence="15" key="1">
    <citation type="submission" date="2023-03" db="EMBL/GenBank/DDBJ databases">
        <title>Electrophorus voltai genome.</title>
        <authorList>
            <person name="Bian C."/>
        </authorList>
    </citation>
    <scope>NUCLEOTIDE SEQUENCE</scope>
    <source>
        <strain evidence="15">CB-2022</strain>
        <tissue evidence="15">Muscle</tissue>
    </source>
</reference>
<sequence length="124" mass="14014">MRNELFKSYLVYNRDSWSKAQMDLVHVMLFNHGRTKLDRCDDSLRFVSAARTAQPPGAKLPRSSDLQVCQPKGLTCCSRKMEERYLLSAKQNMESSLQASSAQLKILIIQNAALFQGIPLGTLH</sequence>
<evidence type="ECO:0000256" key="2">
    <source>
        <dbReference type="ARBA" id="ARBA00010260"/>
    </source>
</evidence>
<comment type="similarity">
    <text evidence="2 13">Belongs to the glypican family.</text>
</comment>
<evidence type="ECO:0000256" key="4">
    <source>
        <dbReference type="ARBA" id="ARBA00022475"/>
    </source>
</evidence>
<keyword evidence="12 14" id="KW-0449">Lipoprotein</keyword>
<dbReference type="GO" id="GO:0009986">
    <property type="term" value="C:cell surface"/>
    <property type="evidence" value="ECO:0007669"/>
    <property type="project" value="TreeGrafter"/>
</dbReference>
<dbReference type="GO" id="GO:0098552">
    <property type="term" value="C:side of membrane"/>
    <property type="evidence" value="ECO:0007669"/>
    <property type="project" value="UniProtKB-KW"/>
</dbReference>
<evidence type="ECO:0000256" key="10">
    <source>
        <dbReference type="ARBA" id="ARBA00023180"/>
    </source>
</evidence>
<keyword evidence="4" id="KW-1003">Cell membrane</keyword>
<keyword evidence="5 14" id="KW-0336">GPI-anchor</keyword>